<feature type="domain" description="Integrase catalytic" evidence="3">
    <location>
        <begin position="119"/>
        <end position="305"/>
    </location>
</feature>
<organism evidence="4">
    <name type="scientific">Nakamurella sp. A5-74</name>
    <dbReference type="NCBI Taxonomy" id="3158264"/>
    <lineage>
        <taxon>Bacteria</taxon>
        <taxon>Bacillati</taxon>
        <taxon>Actinomycetota</taxon>
        <taxon>Actinomycetes</taxon>
        <taxon>Nakamurellales</taxon>
        <taxon>Nakamurellaceae</taxon>
        <taxon>Nakamurella</taxon>
    </lineage>
</organism>
<dbReference type="InterPro" id="IPR036397">
    <property type="entry name" value="RNaseH_sf"/>
</dbReference>
<dbReference type="RefSeq" id="WP_353649459.1">
    <property type="nucleotide sequence ID" value="NZ_CP159218.1"/>
</dbReference>
<gene>
    <name evidence="4" type="ORF">ABLG96_00370</name>
</gene>
<comment type="similarity">
    <text evidence="1">Belongs to the transposase IS21/IS408/IS1162 family.</text>
</comment>
<sequence>MLTQEDDVDIHALRKRGWTISAIARHVGRDRKTVRAYLKGERTVGVRAPAGEDAFAPFVDYCTARLLEDPHLWAVALHDEVRALGYERSYPSFTRVLRQRGLRPPCEPCLPAKGRPVAVIEHPAGEETQWDWVELPDPPAHWDGYGKRAYLLVGALAHSSKWRGELCESMDQAQLAAAQHRIATALGGITRDWRFDRMATVVHPGTGVVTASYAQIAKHFGVRVRPCPPRRGNRKGVVEKANHSAAQRWWRSLPDELTVAQAQASLEQFCQQVADQRGRTDADGNRCTVADLAAREPLRLVPAAPPIAVITAQRKASAQALVSYRGNTYDLPPAHAGQLVRITHRLDAATLSITTTADVTIAVHHRRPDGAGATIRTEAHITALNTAALAASSPAAPHRSKQRIPPGAAARAAADILRGATPTADPAPTTATVIDLNRYAQAAARRRTLP</sequence>
<evidence type="ECO:0000259" key="3">
    <source>
        <dbReference type="PROSITE" id="PS50994"/>
    </source>
</evidence>
<dbReference type="SUPFAM" id="SSF53098">
    <property type="entry name" value="Ribonuclease H-like"/>
    <property type="match status" value="1"/>
</dbReference>
<evidence type="ECO:0000256" key="2">
    <source>
        <dbReference type="SAM" id="MobiDB-lite"/>
    </source>
</evidence>
<name>A0AAU8DNJ9_9ACTN</name>
<evidence type="ECO:0000256" key="1">
    <source>
        <dbReference type="ARBA" id="ARBA00009277"/>
    </source>
</evidence>
<dbReference type="PROSITE" id="PS50994">
    <property type="entry name" value="INTEGRASE"/>
    <property type="match status" value="1"/>
</dbReference>
<dbReference type="PANTHER" id="PTHR35004">
    <property type="entry name" value="TRANSPOSASE RV3428C-RELATED"/>
    <property type="match status" value="1"/>
</dbReference>
<accession>A0AAU8DNJ9</accession>
<dbReference type="GO" id="GO:0015074">
    <property type="term" value="P:DNA integration"/>
    <property type="evidence" value="ECO:0007669"/>
    <property type="project" value="InterPro"/>
</dbReference>
<dbReference type="GO" id="GO:0003676">
    <property type="term" value="F:nucleic acid binding"/>
    <property type="evidence" value="ECO:0007669"/>
    <property type="project" value="InterPro"/>
</dbReference>
<dbReference type="PANTHER" id="PTHR35004:SF7">
    <property type="entry name" value="INTEGRASE PROTEIN"/>
    <property type="match status" value="1"/>
</dbReference>
<dbReference type="Gene3D" id="3.30.420.10">
    <property type="entry name" value="Ribonuclease H-like superfamily/Ribonuclease H"/>
    <property type="match status" value="1"/>
</dbReference>
<dbReference type="InterPro" id="IPR012337">
    <property type="entry name" value="RNaseH-like_sf"/>
</dbReference>
<feature type="region of interest" description="Disordered" evidence="2">
    <location>
        <begin position="392"/>
        <end position="412"/>
    </location>
</feature>
<dbReference type="AlphaFoldDB" id="A0AAU8DNJ9"/>
<dbReference type="Gene3D" id="1.10.10.60">
    <property type="entry name" value="Homeodomain-like"/>
    <property type="match status" value="1"/>
</dbReference>
<evidence type="ECO:0000313" key="4">
    <source>
        <dbReference type="EMBL" id="XCG63844.1"/>
    </source>
</evidence>
<dbReference type="EMBL" id="CP159218">
    <property type="protein sequence ID" value="XCG63844.1"/>
    <property type="molecule type" value="Genomic_DNA"/>
</dbReference>
<proteinExistence type="inferred from homology"/>
<reference evidence="4" key="1">
    <citation type="submission" date="2024-05" db="EMBL/GenBank/DDBJ databases">
        <authorList>
            <person name="Cai S.Y."/>
            <person name="Jin L.M."/>
            <person name="Li H.R."/>
        </authorList>
    </citation>
    <scope>NUCLEOTIDE SEQUENCE</scope>
    <source>
        <strain evidence="4">A5-74</strain>
    </source>
</reference>
<dbReference type="Pfam" id="PF22483">
    <property type="entry name" value="Mu-transpos_C_2"/>
    <property type="match status" value="1"/>
</dbReference>
<dbReference type="InterPro" id="IPR001584">
    <property type="entry name" value="Integrase_cat-core"/>
</dbReference>
<dbReference type="InterPro" id="IPR054353">
    <property type="entry name" value="IstA-like_C"/>
</dbReference>
<protein>
    <submittedName>
        <fullName evidence="4">IS21 family transposase</fullName>
    </submittedName>
</protein>